<feature type="transmembrane region" description="Helical" evidence="1">
    <location>
        <begin position="28"/>
        <end position="45"/>
    </location>
</feature>
<name>A0ABV6LQ25_9BACI</name>
<dbReference type="Proteomes" id="UP001589836">
    <property type="component" value="Unassembled WGS sequence"/>
</dbReference>
<organism evidence="2 3">
    <name type="scientific">Pontibacillus salicampi</name>
    <dbReference type="NCBI Taxonomy" id="1449801"/>
    <lineage>
        <taxon>Bacteria</taxon>
        <taxon>Bacillati</taxon>
        <taxon>Bacillota</taxon>
        <taxon>Bacilli</taxon>
        <taxon>Bacillales</taxon>
        <taxon>Bacillaceae</taxon>
        <taxon>Pontibacillus</taxon>
    </lineage>
</organism>
<evidence type="ECO:0000313" key="3">
    <source>
        <dbReference type="Proteomes" id="UP001589836"/>
    </source>
</evidence>
<evidence type="ECO:0000256" key="1">
    <source>
        <dbReference type="SAM" id="Phobius"/>
    </source>
</evidence>
<proteinExistence type="predicted"/>
<keyword evidence="3" id="KW-1185">Reference proteome</keyword>
<comment type="caution">
    <text evidence="2">The sequence shown here is derived from an EMBL/GenBank/DDBJ whole genome shotgun (WGS) entry which is preliminary data.</text>
</comment>
<accession>A0ABV6LQ25</accession>
<gene>
    <name evidence="2" type="ORF">ACFFGV_13020</name>
</gene>
<keyword evidence="1" id="KW-1133">Transmembrane helix</keyword>
<sequence length="53" mass="5657">MKKYAIGFIIGVVLFELLSPPINWGKVVVMSLGGLVGVGILQLIVSSSKEKAR</sequence>
<keyword evidence="1" id="KW-0472">Membrane</keyword>
<dbReference type="EMBL" id="JBHLTP010000011">
    <property type="protein sequence ID" value="MFC0524490.1"/>
    <property type="molecule type" value="Genomic_DNA"/>
</dbReference>
<evidence type="ECO:0000313" key="2">
    <source>
        <dbReference type="EMBL" id="MFC0524490.1"/>
    </source>
</evidence>
<protein>
    <submittedName>
        <fullName evidence="2">Uncharacterized protein</fullName>
    </submittedName>
</protein>
<reference evidence="2 3" key="1">
    <citation type="submission" date="2024-09" db="EMBL/GenBank/DDBJ databases">
        <authorList>
            <person name="Sun Q."/>
            <person name="Mori K."/>
        </authorList>
    </citation>
    <scope>NUCLEOTIDE SEQUENCE [LARGE SCALE GENOMIC DNA]</scope>
    <source>
        <strain evidence="2 3">NCAIM B.02529</strain>
    </source>
</reference>
<dbReference type="RefSeq" id="WP_377348518.1">
    <property type="nucleotide sequence ID" value="NZ_JBHLTP010000011.1"/>
</dbReference>
<keyword evidence="1" id="KW-0812">Transmembrane</keyword>
<feature type="transmembrane region" description="Helical" evidence="1">
    <location>
        <begin position="5"/>
        <end position="22"/>
    </location>
</feature>